<dbReference type="PANTHER" id="PTHR21581">
    <property type="entry name" value="D-ALANYL-D-ALANINE CARBOXYPEPTIDASE"/>
    <property type="match status" value="1"/>
</dbReference>
<evidence type="ECO:0000256" key="13">
    <source>
        <dbReference type="PIRSR" id="PIRSR618044-1"/>
    </source>
</evidence>
<dbReference type="EC" id="3.4.16.4" evidence="4"/>
<dbReference type="SMART" id="SM00936">
    <property type="entry name" value="PBP5_C"/>
    <property type="match status" value="1"/>
</dbReference>
<comment type="function">
    <text evidence="1">Removes C-terminal D-alanyl residues from sugar-peptide cell wall precursors.</text>
</comment>
<name>A0A238XTQ9_9PROT</name>
<comment type="similarity">
    <text evidence="3 15">Belongs to the peptidase S11 family.</text>
</comment>
<comment type="catalytic activity">
    <reaction evidence="12">
        <text>Preferential cleavage: (Ac)2-L-Lys-D-Ala-|-D-Ala. Also transpeptidation of peptidyl-alanyl moieties that are N-acyl substituents of D-alanine.</text>
        <dbReference type="EC" id="3.4.16.4"/>
    </reaction>
</comment>
<evidence type="ECO:0000259" key="17">
    <source>
        <dbReference type="SMART" id="SM00936"/>
    </source>
</evidence>
<feature type="chain" id="PRO_5012421302" description="serine-type D-Ala-D-Ala carboxypeptidase" evidence="16">
    <location>
        <begin position="30"/>
        <end position="386"/>
    </location>
</feature>
<dbReference type="GO" id="GO:0009002">
    <property type="term" value="F:serine-type D-Ala-D-Ala carboxypeptidase activity"/>
    <property type="evidence" value="ECO:0007669"/>
    <property type="project" value="UniProtKB-EC"/>
</dbReference>
<feature type="signal peptide" evidence="16">
    <location>
        <begin position="1"/>
        <end position="29"/>
    </location>
</feature>
<dbReference type="InterPro" id="IPR012338">
    <property type="entry name" value="Beta-lactam/transpept-like"/>
</dbReference>
<dbReference type="InterPro" id="IPR012907">
    <property type="entry name" value="Peptidase_S11_C"/>
</dbReference>
<dbReference type="GO" id="GO:0006508">
    <property type="term" value="P:proteolysis"/>
    <property type="evidence" value="ECO:0007669"/>
    <property type="project" value="UniProtKB-KW"/>
</dbReference>
<evidence type="ECO:0000256" key="8">
    <source>
        <dbReference type="ARBA" id="ARBA00022801"/>
    </source>
</evidence>
<dbReference type="Gene3D" id="2.60.410.10">
    <property type="entry name" value="D-Ala-D-Ala carboxypeptidase, C-terminal domain"/>
    <property type="match status" value="1"/>
</dbReference>
<dbReference type="SUPFAM" id="SSF69189">
    <property type="entry name" value="Penicillin-binding protein associated domain"/>
    <property type="match status" value="1"/>
</dbReference>
<keyword evidence="7 16" id="KW-0732">Signal</keyword>
<feature type="active site" evidence="13">
    <location>
        <position position="127"/>
    </location>
</feature>
<reference evidence="19" key="1">
    <citation type="submission" date="2017-06" db="EMBL/GenBank/DDBJ databases">
        <authorList>
            <person name="Varghese N."/>
            <person name="Submissions S."/>
        </authorList>
    </citation>
    <scope>NUCLEOTIDE SEQUENCE [LARGE SCALE GENOMIC DNA]</scope>
    <source>
        <strain evidence="19">Ca-68</strain>
    </source>
</reference>
<dbReference type="InterPro" id="IPR015956">
    <property type="entry name" value="Peniciliin-bd_prot_C_sf"/>
</dbReference>
<evidence type="ECO:0000256" key="12">
    <source>
        <dbReference type="ARBA" id="ARBA00034000"/>
    </source>
</evidence>
<evidence type="ECO:0000313" key="18">
    <source>
        <dbReference type="EMBL" id="SNR61389.1"/>
    </source>
</evidence>
<keyword evidence="11" id="KW-0961">Cell wall biogenesis/degradation</keyword>
<dbReference type="InterPro" id="IPR001967">
    <property type="entry name" value="Peptidase_S11_N"/>
</dbReference>
<dbReference type="Pfam" id="PF00768">
    <property type="entry name" value="Peptidase_S11"/>
    <property type="match status" value="1"/>
</dbReference>
<dbReference type="Pfam" id="PF07943">
    <property type="entry name" value="PBP5_C"/>
    <property type="match status" value="1"/>
</dbReference>
<comment type="pathway">
    <text evidence="2">Cell wall biogenesis; peptidoglycan biosynthesis.</text>
</comment>
<feature type="active site" description="Proton acceptor" evidence="13">
    <location>
        <position position="67"/>
    </location>
</feature>
<dbReference type="PRINTS" id="PR00725">
    <property type="entry name" value="DADACBPTASE1"/>
</dbReference>
<evidence type="ECO:0000256" key="7">
    <source>
        <dbReference type="ARBA" id="ARBA00022729"/>
    </source>
</evidence>
<dbReference type="Gene3D" id="3.40.710.10">
    <property type="entry name" value="DD-peptidase/beta-lactamase superfamily"/>
    <property type="match status" value="1"/>
</dbReference>
<evidence type="ECO:0000256" key="1">
    <source>
        <dbReference type="ARBA" id="ARBA00003217"/>
    </source>
</evidence>
<dbReference type="PANTHER" id="PTHR21581:SF6">
    <property type="entry name" value="TRAFFICKING PROTEIN PARTICLE COMPLEX SUBUNIT 12"/>
    <property type="match status" value="1"/>
</dbReference>
<dbReference type="EMBL" id="FZOA01000001">
    <property type="protein sequence ID" value="SNR61389.1"/>
    <property type="molecule type" value="Genomic_DNA"/>
</dbReference>
<dbReference type="GO" id="GO:0008360">
    <property type="term" value="P:regulation of cell shape"/>
    <property type="evidence" value="ECO:0007669"/>
    <property type="project" value="UniProtKB-KW"/>
</dbReference>
<dbReference type="GO" id="GO:0009252">
    <property type="term" value="P:peptidoglycan biosynthetic process"/>
    <property type="evidence" value="ECO:0007669"/>
    <property type="project" value="UniProtKB-UniPathway"/>
</dbReference>
<keyword evidence="19" id="KW-1185">Reference proteome</keyword>
<dbReference type="UniPathway" id="UPA00219"/>
<evidence type="ECO:0000256" key="14">
    <source>
        <dbReference type="PIRSR" id="PIRSR618044-2"/>
    </source>
</evidence>
<evidence type="ECO:0000256" key="6">
    <source>
        <dbReference type="ARBA" id="ARBA00022670"/>
    </source>
</evidence>
<sequence length="386" mass="42267">MSYFSTHAKPAAILLAGMTFLASHLSAQAADIPQPPTLAVKSYQLYDYNSERVIAEQDGNSRVEPASLTKIMSAYLAFKAVKNGHLTLTQTLPVSVKAWKVEGSKMFIEPNKPVTVDELLHGMIIQSGNDASIALAEGIAGSEEGFAELMNKEAARLGMKDSHFVNATGLPDPQHYTTAHDLAVLAGALIRDYPEEYKRLYSVKEYTYNKISQPNRNRLLWLDPYVDGMKTGHTKSAGYCLVTSAKRGDTRLISIVLGAPSDSARATESQKLLNYGFQFYESKLIYKRGSEVSSLKVWKGAENTVMATVAKDLSLTLPKGEYARVKAKVISQQPLIAPVSAGQQIGTIQFTLDDKLIAEHKLVAAKSVEAAGIFGRMLDSIKLWFE</sequence>
<evidence type="ECO:0000256" key="16">
    <source>
        <dbReference type="SAM" id="SignalP"/>
    </source>
</evidence>
<dbReference type="InterPro" id="IPR018044">
    <property type="entry name" value="Peptidase_S11"/>
</dbReference>
<feature type="active site" description="Proton acceptor" evidence="13">
    <location>
        <position position="70"/>
    </location>
</feature>
<dbReference type="SUPFAM" id="SSF56601">
    <property type="entry name" value="beta-lactamase/transpeptidase-like"/>
    <property type="match status" value="1"/>
</dbReference>
<dbReference type="Proteomes" id="UP000198305">
    <property type="component" value="Unassembled WGS sequence"/>
</dbReference>
<evidence type="ECO:0000256" key="2">
    <source>
        <dbReference type="ARBA" id="ARBA00004752"/>
    </source>
</evidence>
<accession>A0A238XTQ9</accession>
<keyword evidence="10" id="KW-0573">Peptidoglycan synthesis</keyword>
<evidence type="ECO:0000256" key="9">
    <source>
        <dbReference type="ARBA" id="ARBA00022960"/>
    </source>
</evidence>
<evidence type="ECO:0000256" key="10">
    <source>
        <dbReference type="ARBA" id="ARBA00022984"/>
    </source>
</evidence>
<dbReference type="AlphaFoldDB" id="A0A238XTQ9"/>
<dbReference type="GO" id="GO:0071555">
    <property type="term" value="P:cell wall organization"/>
    <property type="evidence" value="ECO:0007669"/>
    <property type="project" value="UniProtKB-KW"/>
</dbReference>
<evidence type="ECO:0000256" key="5">
    <source>
        <dbReference type="ARBA" id="ARBA00022645"/>
    </source>
</evidence>
<evidence type="ECO:0000256" key="11">
    <source>
        <dbReference type="ARBA" id="ARBA00023316"/>
    </source>
</evidence>
<keyword evidence="5" id="KW-0121">Carboxypeptidase</keyword>
<evidence type="ECO:0000256" key="3">
    <source>
        <dbReference type="ARBA" id="ARBA00007164"/>
    </source>
</evidence>
<feature type="domain" description="Peptidase S11 D-Ala-D-Ala carboxypeptidase A C-terminal" evidence="17">
    <location>
        <begin position="280"/>
        <end position="370"/>
    </location>
</feature>
<keyword evidence="6" id="KW-0645">Protease</keyword>
<keyword evidence="8" id="KW-0378">Hydrolase</keyword>
<evidence type="ECO:0000313" key="19">
    <source>
        <dbReference type="Proteomes" id="UP000198305"/>
    </source>
</evidence>
<protein>
    <recommendedName>
        <fullName evidence="4">serine-type D-Ala-D-Ala carboxypeptidase</fullName>
        <ecNumber evidence="4">3.4.16.4</ecNumber>
    </recommendedName>
</protein>
<dbReference type="InterPro" id="IPR037167">
    <property type="entry name" value="Peptidase_S11_C_sf"/>
</dbReference>
<evidence type="ECO:0000256" key="4">
    <source>
        <dbReference type="ARBA" id="ARBA00012448"/>
    </source>
</evidence>
<feature type="binding site" evidence="14">
    <location>
        <position position="230"/>
    </location>
    <ligand>
        <name>substrate</name>
    </ligand>
</feature>
<keyword evidence="9" id="KW-0133">Cell shape</keyword>
<proteinExistence type="inferred from homology"/>
<organism evidence="18 19">
    <name type="scientific">Methylobacillus rhizosphaerae</name>
    <dbReference type="NCBI Taxonomy" id="551994"/>
    <lineage>
        <taxon>Bacteria</taxon>
        <taxon>Pseudomonadati</taxon>
        <taxon>Pseudomonadota</taxon>
        <taxon>Betaproteobacteria</taxon>
        <taxon>Nitrosomonadales</taxon>
        <taxon>Methylophilaceae</taxon>
        <taxon>Methylobacillus</taxon>
    </lineage>
</organism>
<evidence type="ECO:0000256" key="15">
    <source>
        <dbReference type="RuleBase" id="RU004016"/>
    </source>
</evidence>
<gene>
    <name evidence="18" type="ORF">SAMN05192560_0127</name>
</gene>